<dbReference type="InterPro" id="IPR029962">
    <property type="entry name" value="TBL"/>
</dbReference>
<proteinExistence type="inferred from homology"/>
<dbReference type="Pfam" id="PF14416">
    <property type="entry name" value="PMR5N"/>
    <property type="match status" value="1"/>
</dbReference>
<reference evidence="11" key="1">
    <citation type="journal article" date="2019" name="Nat. Commun.">
        <title>Genome-wide association mapping of date palm fruit traits.</title>
        <authorList>
            <person name="Hazzouri K.M."/>
            <person name="Gros-Balthazard M."/>
            <person name="Flowers J.M."/>
            <person name="Copetti D."/>
            <person name="Lemansour A."/>
            <person name="Lebrun M."/>
            <person name="Masmoudi K."/>
            <person name="Ferrand S."/>
            <person name="Dhar M.I."/>
            <person name="Fresquez Z.A."/>
            <person name="Rosas U."/>
            <person name="Zhang J."/>
            <person name="Talag J."/>
            <person name="Lee S."/>
            <person name="Kudrna D."/>
            <person name="Powell R.F."/>
            <person name="Leitch I.J."/>
            <person name="Krueger R.R."/>
            <person name="Wing R.A."/>
            <person name="Amiri K.M.A."/>
            <person name="Purugganan M.D."/>
        </authorList>
    </citation>
    <scope>NUCLEOTIDE SEQUENCE [LARGE SCALE GENOMIC DNA]</scope>
    <source>
        <strain evidence="11">cv. Khalas</strain>
    </source>
</reference>
<feature type="domain" description="Trichome birefringence-like N-terminal" evidence="10">
    <location>
        <begin position="139"/>
        <end position="192"/>
    </location>
</feature>
<dbReference type="PANTHER" id="PTHR32285:SF370">
    <property type="entry name" value="XYLAN O-ACETYLTRANSFERASE 9-RELATED"/>
    <property type="match status" value="1"/>
</dbReference>
<dbReference type="GO" id="GO:1990538">
    <property type="term" value="F:xylan O-acetyltransferase activity"/>
    <property type="evidence" value="ECO:0007669"/>
    <property type="project" value="UniProtKB-ARBA"/>
</dbReference>
<keyword evidence="4" id="KW-0735">Signal-anchor</keyword>
<evidence type="ECO:0000256" key="6">
    <source>
        <dbReference type="ARBA" id="ARBA00023034"/>
    </source>
</evidence>
<dbReference type="Pfam" id="PF13839">
    <property type="entry name" value="PC-Esterase"/>
    <property type="match status" value="1"/>
</dbReference>
<dbReference type="InterPro" id="IPR025846">
    <property type="entry name" value="TBL_N"/>
</dbReference>
<accession>A0A8B7CR16</accession>
<evidence type="ECO:0000256" key="3">
    <source>
        <dbReference type="ARBA" id="ARBA00022692"/>
    </source>
</evidence>
<evidence type="ECO:0000313" key="11">
    <source>
        <dbReference type="Proteomes" id="UP000228380"/>
    </source>
</evidence>
<dbReference type="Proteomes" id="UP000228380">
    <property type="component" value="Chromosome 3"/>
</dbReference>
<evidence type="ECO:0000313" key="12">
    <source>
        <dbReference type="RefSeq" id="XP_008804136.1"/>
    </source>
</evidence>
<dbReference type="OrthoDB" id="732483at2759"/>
<evidence type="ECO:0000256" key="1">
    <source>
        <dbReference type="ARBA" id="ARBA00004323"/>
    </source>
</evidence>
<gene>
    <name evidence="12" type="primary">LOC103717492</name>
</gene>
<protein>
    <submittedName>
        <fullName evidence="12">Protein trichome birefringence-like 33</fullName>
    </submittedName>
</protein>
<sequence length="486" mass="56728">MRLLTSSNRKRSYYFYLVTLSFIIFAAILYAVDFTSILKHPCLRYQQLEYSSQRQKPRAFIGNQRERAALIRKEGEESLFTQADEAKILDEEVIVNFEAVSKQVEEGVIFDEDEEEGAEELEGENHGGVPFAVGRTEEGCNVFSGKWVYDEVSRPHYTERQCRFISPQMKCQAFGRPDKGYQHWRWQPHGCSLPSFNATFMLRRLRGKRILFVGDSLTKSQFMSMICLLQRAIPKYAKFHRHYGSHTIFSAPKYRATIEFYWAPFLVESNCDNATVHRVMDRIVHAYSGSINRHAQHWKGADVLIFNTYMWWITGSPMKILRRSRKGGMEFIKLMETEDAYRLALKRMVRWLEKNMDPQKTRVFFSGLSPSHWRSIEWGGERDGTCYNQTTPIADPTYWGSGASKSMMKVIDQVLSNTTVPITILNITQLSAYRKDAHTSVYKQLPYQLTRRQRKNPTSYADCVHWCLPGLQDTWNELLYTKLFFP</sequence>
<feature type="transmembrane region" description="Helical" evidence="8">
    <location>
        <begin position="12"/>
        <end position="32"/>
    </location>
</feature>
<keyword evidence="5 8" id="KW-1133">Transmembrane helix</keyword>
<evidence type="ECO:0000259" key="9">
    <source>
        <dbReference type="Pfam" id="PF13839"/>
    </source>
</evidence>
<dbReference type="PANTHER" id="PTHR32285">
    <property type="entry name" value="PROTEIN TRICHOME BIREFRINGENCE-LIKE 9-RELATED"/>
    <property type="match status" value="1"/>
</dbReference>
<evidence type="ECO:0000256" key="7">
    <source>
        <dbReference type="ARBA" id="ARBA00023136"/>
    </source>
</evidence>
<comment type="subcellular location">
    <subcellularLocation>
        <location evidence="1">Golgi apparatus membrane</location>
        <topology evidence="1">Single-pass type II membrane protein</topology>
    </subcellularLocation>
</comment>
<keyword evidence="11" id="KW-1185">Reference proteome</keyword>
<comment type="similarity">
    <text evidence="2">Belongs to the PC-esterase family. TBL subfamily.</text>
</comment>
<evidence type="ECO:0000259" key="10">
    <source>
        <dbReference type="Pfam" id="PF14416"/>
    </source>
</evidence>
<evidence type="ECO:0000256" key="8">
    <source>
        <dbReference type="SAM" id="Phobius"/>
    </source>
</evidence>
<feature type="domain" description="Trichome birefringence-like C-terminal" evidence="9">
    <location>
        <begin position="193"/>
        <end position="481"/>
    </location>
</feature>
<dbReference type="KEGG" id="pda:103717492"/>
<name>A0A8B7CR16_PHODC</name>
<evidence type="ECO:0000256" key="4">
    <source>
        <dbReference type="ARBA" id="ARBA00022968"/>
    </source>
</evidence>
<organism evidence="11 12">
    <name type="scientific">Phoenix dactylifera</name>
    <name type="common">Date palm</name>
    <dbReference type="NCBI Taxonomy" id="42345"/>
    <lineage>
        <taxon>Eukaryota</taxon>
        <taxon>Viridiplantae</taxon>
        <taxon>Streptophyta</taxon>
        <taxon>Embryophyta</taxon>
        <taxon>Tracheophyta</taxon>
        <taxon>Spermatophyta</taxon>
        <taxon>Magnoliopsida</taxon>
        <taxon>Liliopsida</taxon>
        <taxon>Arecaceae</taxon>
        <taxon>Coryphoideae</taxon>
        <taxon>Phoeniceae</taxon>
        <taxon>Phoenix</taxon>
    </lineage>
</organism>
<dbReference type="AlphaFoldDB" id="A0A8B7CR16"/>
<dbReference type="RefSeq" id="XP_008804136.1">
    <property type="nucleotide sequence ID" value="XM_008805914.4"/>
</dbReference>
<evidence type="ECO:0000256" key="5">
    <source>
        <dbReference type="ARBA" id="ARBA00022989"/>
    </source>
</evidence>
<keyword evidence="7 8" id="KW-0472">Membrane</keyword>
<evidence type="ECO:0000256" key="2">
    <source>
        <dbReference type="ARBA" id="ARBA00007727"/>
    </source>
</evidence>
<keyword evidence="6" id="KW-0333">Golgi apparatus</keyword>
<reference evidence="12" key="2">
    <citation type="submission" date="2025-08" db="UniProtKB">
        <authorList>
            <consortium name="RefSeq"/>
        </authorList>
    </citation>
    <scope>IDENTIFICATION</scope>
    <source>
        <tissue evidence="12">Young leaves</tissue>
    </source>
</reference>
<keyword evidence="3 8" id="KW-0812">Transmembrane</keyword>
<dbReference type="GeneID" id="103717492"/>
<dbReference type="GO" id="GO:0000139">
    <property type="term" value="C:Golgi membrane"/>
    <property type="evidence" value="ECO:0007669"/>
    <property type="project" value="UniProtKB-SubCell"/>
</dbReference>
<dbReference type="InterPro" id="IPR026057">
    <property type="entry name" value="TBL_C"/>
</dbReference>